<keyword evidence="3" id="KW-1185">Reference proteome</keyword>
<feature type="transmembrane region" description="Helical" evidence="1">
    <location>
        <begin position="9"/>
        <end position="29"/>
    </location>
</feature>
<reference evidence="3" key="1">
    <citation type="submission" date="2021-01" db="EMBL/GenBank/DDBJ databases">
        <title>Genome public.</title>
        <authorList>
            <person name="Liu C."/>
            <person name="Sun Q."/>
        </authorList>
    </citation>
    <scope>NUCLEOTIDE SEQUENCE [LARGE SCALE GENOMIC DNA]</scope>
    <source>
        <strain evidence="3">YIM B02505</strain>
    </source>
</reference>
<evidence type="ECO:0000313" key="3">
    <source>
        <dbReference type="Proteomes" id="UP000596739"/>
    </source>
</evidence>
<protein>
    <submittedName>
        <fullName evidence="2">Uncharacterized protein</fullName>
    </submittedName>
</protein>
<feature type="transmembrane region" description="Helical" evidence="1">
    <location>
        <begin position="132"/>
        <end position="151"/>
    </location>
</feature>
<dbReference type="Proteomes" id="UP000596739">
    <property type="component" value="Unassembled WGS sequence"/>
</dbReference>
<keyword evidence="1" id="KW-0812">Transmembrane</keyword>
<gene>
    <name evidence="2" type="ORF">JHL18_23505</name>
</gene>
<proteinExistence type="predicted"/>
<name>A0ABS1EWB1_9CLOT</name>
<dbReference type="RefSeq" id="WP_200273877.1">
    <property type="nucleotide sequence ID" value="NZ_JAENHN010000066.1"/>
</dbReference>
<evidence type="ECO:0000313" key="2">
    <source>
        <dbReference type="EMBL" id="MBK1813588.1"/>
    </source>
</evidence>
<accession>A0ABS1EWB1</accession>
<dbReference type="EMBL" id="JAENHN010000066">
    <property type="protein sequence ID" value="MBK1813588.1"/>
    <property type="molecule type" value="Genomic_DNA"/>
</dbReference>
<evidence type="ECO:0000256" key="1">
    <source>
        <dbReference type="SAM" id="Phobius"/>
    </source>
</evidence>
<organism evidence="2 3">
    <name type="scientific">Clostridium yunnanense</name>
    <dbReference type="NCBI Taxonomy" id="2800325"/>
    <lineage>
        <taxon>Bacteria</taxon>
        <taxon>Bacillati</taxon>
        <taxon>Bacillota</taxon>
        <taxon>Clostridia</taxon>
        <taxon>Eubacteriales</taxon>
        <taxon>Clostridiaceae</taxon>
        <taxon>Clostridium</taxon>
    </lineage>
</organism>
<keyword evidence="1" id="KW-1133">Transmembrane helix</keyword>
<comment type="caution">
    <text evidence="2">The sequence shown here is derived from an EMBL/GenBank/DDBJ whole genome shotgun (WGS) entry which is preliminary data.</text>
</comment>
<feature type="transmembrane region" description="Helical" evidence="1">
    <location>
        <begin position="99"/>
        <end position="120"/>
    </location>
</feature>
<keyword evidence="1" id="KW-0472">Membrane</keyword>
<sequence length="170" mass="19483">MNKFRIRSLISIIIIAVAFFTSSFFSLHIETREGNATTIKTGKHYFKLDFVGESGIKHPVYDISLSEKETKKNIQQNKINEETLLGFQKSIVLLKLSKITLISNALIALVLLFNMIPNILDKQSKMNESQKKVYITLFVLILVGSIFVSIYKFNNMHKLESDLVVYYNSI</sequence>